<proteinExistence type="predicted"/>
<dbReference type="InterPro" id="IPR013901">
    <property type="entry name" value="Anthrone_oxy"/>
</dbReference>
<evidence type="ECO:0000256" key="1">
    <source>
        <dbReference type="SAM" id="Phobius"/>
    </source>
</evidence>
<keyword evidence="1" id="KW-0472">Membrane</keyword>
<keyword evidence="3" id="KW-1185">Reference proteome</keyword>
<feature type="transmembrane region" description="Helical" evidence="1">
    <location>
        <begin position="89"/>
        <end position="107"/>
    </location>
</feature>
<feature type="non-terminal residue" evidence="2">
    <location>
        <position position="1"/>
    </location>
</feature>
<dbReference type="PANTHER" id="PTHR36535">
    <property type="entry name" value="YALI0E30327P"/>
    <property type="match status" value="1"/>
</dbReference>
<keyword evidence="1" id="KW-1133">Transmembrane helix</keyword>
<keyword evidence="1" id="KW-0812">Transmembrane</keyword>
<feature type="transmembrane region" description="Helical" evidence="1">
    <location>
        <begin position="64"/>
        <end position="82"/>
    </location>
</feature>
<feature type="transmembrane region" description="Helical" evidence="1">
    <location>
        <begin position="21"/>
        <end position="44"/>
    </location>
</feature>
<evidence type="ECO:0000313" key="2">
    <source>
        <dbReference type="EMBL" id="CAG7730274.1"/>
    </source>
</evidence>
<accession>A0A8J2K2X2</accession>
<evidence type="ECO:0000313" key="3">
    <source>
        <dbReference type="Proteomes" id="UP000708208"/>
    </source>
</evidence>
<evidence type="ECO:0008006" key="4">
    <source>
        <dbReference type="Google" id="ProtNLM"/>
    </source>
</evidence>
<dbReference type="Proteomes" id="UP000708208">
    <property type="component" value="Unassembled WGS sequence"/>
</dbReference>
<comment type="caution">
    <text evidence="2">The sequence shown here is derived from an EMBL/GenBank/DDBJ whole genome shotgun (WGS) entry which is preliminary data.</text>
</comment>
<dbReference type="PANTHER" id="PTHR36535:SF1">
    <property type="entry name" value="DUF1772 DOMAIN-CONTAINING PROTEIN"/>
    <property type="match status" value="1"/>
</dbReference>
<dbReference type="AlphaFoldDB" id="A0A8J2K2X2"/>
<organism evidence="2 3">
    <name type="scientific">Allacma fusca</name>
    <dbReference type="NCBI Taxonomy" id="39272"/>
    <lineage>
        <taxon>Eukaryota</taxon>
        <taxon>Metazoa</taxon>
        <taxon>Ecdysozoa</taxon>
        <taxon>Arthropoda</taxon>
        <taxon>Hexapoda</taxon>
        <taxon>Collembola</taxon>
        <taxon>Symphypleona</taxon>
        <taxon>Sminthuridae</taxon>
        <taxon>Allacma</taxon>
    </lineage>
</organism>
<protein>
    <recommendedName>
        <fullName evidence="4">DUF1772-domain-containing protein</fullName>
    </recommendedName>
</protein>
<dbReference type="Pfam" id="PF08592">
    <property type="entry name" value="Anthrone_oxy"/>
    <property type="match status" value="1"/>
</dbReference>
<gene>
    <name evidence="2" type="ORF">AFUS01_LOCUS18932</name>
</gene>
<sequence>QAHNKIMEFPKIKISSKLVRCIFIGSAGMFAGMGSTLSLAAVPAMLASTDPIPTWKVIYQRGKTIAIITVLTSSVAALHLLYKKGDLRYLACAALNLSVIPYTLKFMKPTNNALLALKRAKPDEIGKEEKNLIVTWGGLQWVRTVLGISTLAIGLHAVFYK</sequence>
<name>A0A8J2K2X2_9HEXA</name>
<dbReference type="EMBL" id="CAJVCH010191876">
    <property type="protein sequence ID" value="CAG7730274.1"/>
    <property type="molecule type" value="Genomic_DNA"/>
</dbReference>
<feature type="transmembrane region" description="Helical" evidence="1">
    <location>
        <begin position="141"/>
        <end position="160"/>
    </location>
</feature>
<reference evidence="2" key="1">
    <citation type="submission" date="2021-06" db="EMBL/GenBank/DDBJ databases">
        <authorList>
            <person name="Hodson N. C."/>
            <person name="Mongue J. A."/>
            <person name="Jaron S. K."/>
        </authorList>
    </citation>
    <scope>NUCLEOTIDE SEQUENCE</scope>
</reference>
<dbReference type="OrthoDB" id="5954308at2759"/>